<dbReference type="InterPro" id="IPR050111">
    <property type="entry name" value="C-type_lectin/snaclec_domain"/>
</dbReference>
<feature type="domain" description="C-type lectin" evidence="3">
    <location>
        <begin position="33"/>
        <end position="149"/>
    </location>
</feature>
<accession>A0ABM0MLG9</accession>
<dbReference type="Pfam" id="PF00059">
    <property type="entry name" value="Lectin_C"/>
    <property type="match status" value="1"/>
</dbReference>
<dbReference type="PANTHER" id="PTHR22803">
    <property type="entry name" value="MANNOSE, PHOSPHOLIPASE, LECTIN RECEPTOR RELATED"/>
    <property type="match status" value="1"/>
</dbReference>
<dbReference type="Proteomes" id="UP000694865">
    <property type="component" value="Unplaced"/>
</dbReference>
<evidence type="ECO:0000259" key="3">
    <source>
        <dbReference type="PROSITE" id="PS50041"/>
    </source>
</evidence>
<dbReference type="PROSITE" id="PS00615">
    <property type="entry name" value="C_TYPE_LECTIN_1"/>
    <property type="match status" value="1"/>
</dbReference>
<dbReference type="RefSeq" id="XP_006820860.1">
    <property type="nucleotide sequence ID" value="XM_006820797.1"/>
</dbReference>
<evidence type="ECO:0000313" key="5">
    <source>
        <dbReference type="RefSeq" id="XP_006820860.1"/>
    </source>
</evidence>
<dbReference type="PROSITE" id="PS50041">
    <property type="entry name" value="C_TYPE_LECTIN_2"/>
    <property type="match status" value="1"/>
</dbReference>
<keyword evidence="4" id="KW-1185">Reference proteome</keyword>
<dbReference type="InterPro" id="IPR016187">
    <property type="entry name" value="CTDL_fold"/>
</dbReference>
<dbReference type="CDD" id="cd00037">
    <property type="entry name" value="CLECT"/>
    <property type="match status" value="1"/>
</dbReference>
<gene>
    <name evidence="5" type="primary">LOC102804138</name>
</gene>
<evidence type="ECO:0000256" key="2">
    <source>
        <dbReference type="SAM" id="SignalP"/>
    </source>
</evidence>
<reference evidence="5" key="1">
    <citation type="submission" date="2025-08" db="UniProtKB">
        <authorList>
            <consortium name="RefSeq"/>
        </authorList>
    </citation>
    <scope>IDENTIFICATION</scope>
    <source>
        <tissue evidence="5">Testes</tissue>
    </source>
</reference>
<dbReference type="SUPFAM" id="SSF56436">
    <property type="entry name" value="C-type lectin-like"/>
    <property type="match status" value="1"/>
</dbReference>
<proteinExistence type="predicted"/>
<keyword evidence="1" id="KW-1015">Disulfide bond</keyword>
<name>A0ABM0MLG9_SACKO</name>
<evidence type="ECO:0000256" key="1">
    <source>
        <dbReference type="ARBA" id="ARBA00023157"/>
    </source>
</evidence>
<evidence type="ECO:0000313" key="4">
    <source>
        <dbReference type="Proteomes" id="UP000694865"/>
    </source>
</evidence>
<organism evidence="4 5">
    <name type="scientific">Saccoglossus kowalevskii</name>
    <name type="common">Acorn worm</name>
    <dbReference type="NCBI Taxonomy" id="10224"/>
    <lineage>
        <taxon>Eukaryota</taxon>
        <taxon>Metazoa</taxon>
        <taxon>Hemichordata</taxon>
        <taxon>Enteropneusta</taxon>
        <taxon>Harrimaniidae</taxon>
        <taxon>Saccoglossus</taxon>
    </lineage>
</organism>
<keyword evidence="2" id="KW-0732">Signal</keyword>
<dbReference type="SMART" id="SM00034">
    <property type="entry name" value="CLECT"/>
    <property type="match status" value="1"/>
</dbReference>
<feature type="signal peptide" evidence="2">
    <location>
        <begin position="1"/>
        <end position="20"/>
    </location>
</feature>
<protein>
    <submittedName>
        <fullName evidence="5">Lactose-binding lectin l-2-like</fullName>
    </submittedName>
</protein>
<dbReference type="InterPro" id="IPR016186">
    <property type="entry name" value="C-type_lectin-like/link_sf"/>
</dbReference>
<dbReference type="InterPro" id="IPR018378">
    <property type="entry name" value="C-type_lectin_CS"/>
</dbReference>
<dbReference type="Gene3D" id="3.10.100.10">
    <property type="entry name" value="Mannose-Binding Protein A, subunit A"/>
    <property type="match status" value="1"/>
</dbReference>
<dbReference type="GeneID" id="102804138"/>
<feature type="chain" id="PRO_5046058957" evidence="2">
    <location>
        <begin position="21"/>
        <end position="173"/>
    </location>
</feature>
<sequence>MKMNVLPIIAFALSINLVLGQELCPSGFRYWSYTGYCYLYVRDLYNFRDADTNCGNLAAGGYLVSTHSLAEEGFVQGLVETGDDYWIGANDVNSNSDFVWTDRSPMDWTNWDCDEPNNSGDEDCVESNFGLDKRWNDAHCDNRKQSVCKAPNNLMVTHKVKTEIAEIKKNDDN</sequence>
<dbReference type="InterPro" id="IPR001304">
    <property type="entry name" value="C-type_lectin-like"/>
</dbReference>